<dbReference type="EMBL" id="CAKOGP040001112">
    <property type="protein sequence ID" value="CAJ1943098.1"/>
    <property type="molecule type" value="Genomic_DNA"/>
</dbReference>
<dbReference type="SMART" id="SM00855">
    <property type="entry name" value="PGAM"/>
    <property type="match status" value="1"/>
</dbReference>
<gene>
    <name evidence="1" type="ORF">CYCCA115_LOCUS8276</name>
</gene>
<comment type="caution">
    <text evidence="1">The sequence shown here is derived from an EMBL/GenBank/DDBJ whole genome shotgun (WGS) entry which is preliminary data.</text>
</comment>
<name>A0AAD2FJD6_9STRA</name>
<dbReference type="CDD" id="cd07067">
    <property type="entry name" value="HP_PGM_like"/>
    <property type="match status" value="1"/>
</dbReference>
<reference evidence="1" key="1">
    <citation type="submission" date="2023-08" db="EMBL/GenBank/DDBJ databases">
        <authorList>
            <person name="Audoor S."/>
            <person name="Bilcke G."/>
        </authorList>
    </citation>
    <scope>NUCLEOTIDE SEQUENCE</scope>
</reference>
<dbReference type="InterPro" id="IPR013078">
    <property type="entry name" value="His_Pase_superF_clade-1"/>
</dbReference>
<dbReference type="InterPro" id="IPR029033">
    <property type="entry name" value="His_PPase_superfam"/>
</dbReference>
<accession>A0AAD2FJD6</accession>
<dbReference type="PANTHER" id="PTHR48100">
    <property type="entry name" value="BROAD-SPECIFICITY PHOSPHATASE YOR283W-RELATED"/>
    <property type="match status" value="1"/>
</dbReference>
<dbReference type="InterPro" id="IPR050275">
    <property type="entry name" value="PGM_Phosphatase"/>
</dbReference>
<dbReference type="Proteomes" id="UP001295423">
    <property type="component" value="Unassembled WGS sequence"/>
</dbReference>
<sequence>MSVPEESVEKTIYLIRHAESEENRRIGSLKNSLRTLGRFRLPSLQDAKAVGELLNIPAQIDSIVSDIGKDQISDMKAKLDAANFLETFNVKLVVHSPLIRARETSEGMLGCVAPETKVGAVNRVVELAELIEMTPKEWIPMYRGQFKGRVEFFEKWLHDQPEDTIAVVGHSEFFKAMLGLDFKFGNCDVWKLTFNYSKKGQEMEDTTSEQICAPKKKPSSADFKEGEQLTTYILPPQWSNVTKIYTGKKVES</sequence>
<organism evidence="1 2">
    <name type="scientific">Cylindrotheca closterium</name>
    <dbReference type="NCBI Taxonomy" id="2856"/>
    <lineage>
        <taxon>Eukaryota</taxon>
        <taxon>Sar</taxon>
        <taxon>Stramenopiles</taxon>
        <taxon>Ochrophyta</taxon>
        <taxon>Bacillariophyta</taxon>
        <taxon>Bacillariophyceae</taxon>
        <taxon>Bacillariophycidae</taxon>
        <taxon>Bacillariales</taxon>
        <taxon>Bacillariaceae</taxon>
        <taxon>Cylindrotheca</taxon>
    </lineage>
</organism>
<proteinExistence type="predicted"/>
<dbReference type="Gene3D" id="3.40.50.1240">
    <property type="entry name" value="Phosphoglycerate mutase-like"/>
    <property type="match status" value="1"/>
</dbReference>
<evidence type="ECO:0000313" key="2">
    <source>
        <dbReference type="Proteomes" id="UP001295423"/>
    </source>
</evidence>
<protein>
    <recommendedName>
        <fullName evidence="3">Phosphoglycerate mutase</fullName>
    </recommendedName>
</protein>
<dbReference type="AlphaFoldDB" id="A0AAD2FJD6"/>
<dbReference type="PANTHER" id="PTHR48100:SF1">
    <property type="entry name" value="HISTIDINE PHOSPHATASE FAMILY PROTEIN-RELATED"/>
    <property type="match status" value="1"/>
</dbReference>
<dbReference type="GO" id="GO:0016791">
    <property type="term" value="F:phosphatase activity"/>
    <property type="evidence" value="ECO:0007669"/>
    <property type="project" value="TreeGrafter"/>
</dbReference>
<evidence type="ECO:0008006" key="3">
    <source>
        <dbReference type="Google" id="ProtNLM"/>
    </source>
</evidence>
<evidence type="ECO:0000313" key="1">
    <source>
        <dbReference type="EMBL" id="CAJ1943098.1"/>
    </source>
</evidence>
<dbReference type="GO" id="GO:0005737">
    <property type="term" value="C:cytoplasm"/>
    <property type="evidence" value="ECO:0007669"/>
    <property type="project" value="TreeGrafter"/>
</dbReference>
<keyword evidence="2" id="KW-1185">Reference proteome</keyword>
<dbReference type="SUPFAM" id="SSF53254">
    <property type="entry name" value="Phosphoglycerate mutase-like"/>
    <property type="match status" value="1"/>
</dbReference>